<reference evidence="2" key="1">
    <citation type="submission" date="2022-11" db="UniProtKB">
        <authorList>
            <consortium name="WormBaseParasite"/>
        </authorList>
    </citation>
    <scope>IDENTIFICATION</scope>
</reference>
<proteinExistence type="predicted"/>
<evidence type="ECO:0000313" key="1">
    <source>
        <dbReference type="Proteomes" id="UP000887566"/>
    </source>
</evidence>
<accession>A0A914V775</accession>
<keyword evidence="1" id="KW-1185">Reference proteome</keyword>
<sequence>VSIHFDFDGAIGDFFDEGISAEIGCMGPVFFGASFTITCKVIEGHFEWFGLDEAKNITCERNTTFGCPRDIKNWFDMDGAFIHFDFDGAIGDFFDEGVTAEIGCMGPAYFGASFTITCKVIEGHFEWFGLDEAKNITCERNTTFGCPSDIKNWFDMDGVSIHFDFDGAIGDFFDEGISAEIGCMGPVFFGASFTITCKVIEGHFEWFGLDEAKNITCERNTTFGCPSDIKNWFDMDGVSIHFDFDGAIGDFFDEGIS</sequence>
<dbReference type="Proteomes" id="UP000887566">
    <property type="component" value="Unplaced"/>
</dbReference>
<protein>
    <submittedName>
        <fullName evidence="2">Uncharacterized protein</fullName>
    </submittedName>
</protein>
<dbReference type="WBParaSite" id="PSAMB.scaffold16150size1397.g36814.t1">
    <property type="protein sequence ID" value="PSAMB.scaffold16150size1397.g36814.t1"/>
    <property type="gene ID" value="PSAMB.scaffold16150size1397.g36814"/>
</dbReference>
<evidence type="ECO:0000313" key="2">
    <source>
        <dbReference type="WBParaSite" id="PSAMB.scaffold16150size1397.g36814.t1"/>
    </source>
</evidence>
<organism evidence="1 2">
    <name type="scientific">Plectus sambesii</name>
    <dbReference type="NCBI Taxonomy" id="2011161"/>
    <lineage>
        <taxon>Eukaryota</taxon>
        <taxon>Metazoa</taxon>
        <taxon>Ecdysozoa</taxon>
        <taxon>Nematoda</taxon>
        <taxon>Chromadorea</taxon>
        <taxon>Plectida</taxon>
        <taxon>Plectina</taxon>
        <taxon>Plectoidea</taxon>
        <taxon>Plectidae</taxon>
        <taxon>Plectus</taxon>
    </lineage>
</organism>
<name>A0A914V775_9BILA</name>
<dbReference type="AlphaFoldDB" id="A0A914V775"/>